<keyword evidence="2" id="KW-1185">Reference proteome</keyword>
<proteinExistence type="predicted"/>
<protein>
    <submittedName>
        <fullName evidence="1">Uncharacterized protein</fullName>
    </submittedName>
</protein>
<sequence length="84" mass="9601">MENKIITSVIHINHEFMLPETKQVCPPGDYTISQEDELIEGVSWLAYRRTGTFIDIPSIGTSKTQIERHAIASDELTAIIEWDR</sequence>
<dbReference type="Proteomes" id="UP000234881">
    <property type="component" value="Unassembled WGS sequence"/>
</dbReference>
<dbReference type="RefSeq" id="WP_101535606.1">
    <property type="nucleotide sequence ID" value="NZ_JBFHIU010000115.1"/>
</dbReference>
<comment type="caution">
    <text evidence="1">The sequence shown here is derived from an EMBL/GenBank/DDBJ whole genome shotgun (WGS) entry which is preliminary data.</text>
</comment>
<dbReference type="AlphaFoldDB" id="A0A2N5XKY6"/>
<evidence type="ECO:0000313" key="2">
    <source>
        <dbReference type="Proteomes" id="UP000234881"/>
    </source>
</evidence>
<accession>A0A2N5XKY6</accession>
<organism evidence="1 2">
    <name type="scientific">Cohaesibacter celericrescens</name>
    <dbReference type="NCBI Taxonomy" id="2067669"/>
    <lineage>
        <taxon>Bacteria</taxon>
        <taxon>Pseudomonadati</taxon>
        <taxon>Pseudomonadota</taxon>
        <taxon>Alphaproteobacteria</taxon>
        <taxon>Hyphomicrobiales</taxon>
        <taxon>Cohaesibacteraceae</taxon>
    </lineage>
</organism>
<gene>
    <name evidence="1" type="ORF">C0081_20490</name>
</gene>
<name>A0A2N5XKY6_9HYPH</name>
<dbReference type="EMBL" id="PKUQ01000054">
    <property type="protein sequence ID" value="PLW75201.1"/>
    <property type="molecule type" value="Genomic_DNA"/>
</dbReference>
<evidence type="ECO:0000313" key="1">
    <source>
        <dbReference type="EMBL" id="PLW75201.1"/>
    </source>
</evidence>
<reference evidence="1 2" key="1">
    <citation type="submission" date="2018-01" db="EMBL/GenBank/DDBJ databases">
        <title>The draft genome sequence of Cohaesibacter sp. H1304.</title>
        <authorList>
            <person name="Wang N.-N."/>
            <person name="Du Z.-J."/>
        </authorList>
    </citation>
    <scope>NUCLEOTIDE SEQUENCE [LARGE SCALE GENOMIC DNA]</scope>
    <source>
        <strain evidence="1 2">H1304</strain>
    </source>
</reference>
<dbReference type="OrthoDB" id="8378722at2"/>